<evidence type="ECO:0000313" key="6">
    <source>
        <dbReference type="Proteomes" id="UP000177029"/>
    </source>
</evidence>
<evidence type="ECO:0000313" key="5">
    <source>
        <dbReference type="EMBL" id="OGM91879.1"/>
    </source>
</evidence>
<keyword evidence="3" id="KW-1133">Transmembrane helix</keyword>
<evidence type="ECO:0000256" key="2">
    <source>
        <dbReference type="ARBA" id="ARBA00023157"/>
    </source>
</evidence>
<dbReference type="Proteomes" id="UP000177029">
    <property type="component" value="Unassembled WGS sequence"/>
</dbReference>
<keyword evidence="3" id="KW-0472">Membrane</keyword>
<accession>A0A1F8DV69</accession>
<dbReference type="EMBL" id="MGIP01000005">
    <property type="protein sequence ID" value="OGM91879.1"/>
    <property type="molecule type" value="Genomic_DNA"/>
</dbReference>
<dbReference type="Pfam" id="PF13385">
    <property type="entry name" value="Laminin_G_3"/>
    <property type="match status" value="1"/>
</dbReference>
<keyword evidence="2" id="KW-1015">Disulfide bond</keyword>
<proteinExistence type="predicted"/>
<dbReference type="Gene3D" id="2.60.120.200">
    <property type="match status" value="1"/>
</dbReference>
<dbReference type="SUPFAM" id="SSF54523">
    <property type="entry name" value="Pili subunits"/>
    <property type="match status" value="1"/>
</dbReference>
<dbReference type="SUPFAM" id="SSF49899">
    <property type="entry name" value="Concanavalin A-like lectins/glucanases"/>
    <property type="match status" value="1"/>
</dbReference>
<evidence type="ECO:0000259" key="4">
    <source>
        <dbReference type="SMART" id="SM00560"/>
    </source>
</evidence>
<name>A0A1F8DV69_9BACT</name>
<dbReference type="Gene3D" id="3.30.700.10">
    <property type="entry name" value="Glycoprotein, Type 4 Pilin"/>
    <property type="match status" value="1"/>
</dbReference>
<dbReference type="InterPro" id="IPR013320">
    <property type="entry name" value="ConA-like_dom_sf"/>
</dbReference>
<keyword evidence="1" id="KW-0732">Signal</keyword>
<evidence type="ECO:0000256" key="1">
    <source>
        <dbReference type="ARBA" id="ARBA00022729"/>
    </source>
</evidence>
<gene>
    <name evidence="5" type="ORF">A2755_00750</name>
</gene>
<dbReference type="STRING" id="1802555.A2755_00750"/>
<protein>
    <recommendedName>
        <fullName evidence="4">LamG-like jellyroll fold domain-containing protein</fullName>
    </recommendedName>
</protein>
<feature type="domain" description="LamG-like jellyroll fold" evidence="4">
    <location>
        <begin position="292"/>
        <end position="434"/>
    </location>
</feature>
<comment type="caution">
    <text evidence="5">The sequence shown here is derived from an EMBL/GenBank/DDBJ whole genome shotgun (WGS) entry which is preliminary data.</text>
</comment>
<dbReference type="InterPro" id="IPR045584">
    <property type="entry name" value="Pilin-like"/>
</dbReference>
<dbReference type="InterPro" id="IPR006558">
    <property type="entry name" value="LamG-like"/>
</dbReference>
<sequence>MEDNCFSKHRIKSCWIFSSRSDRRPARRFFETISSISNYSFTLLEVVIVVGIVIVLAGAAVLVLNPVEYIRQGRDTARQADLDSLQTLVAEVKYEGKRITTLGSPNMVYVSLADSTSTCANLSLPSLAAGWSYSCVTEANLRNIDGTGWLPVNVSEKKAFGTLPIDPTNDEDYYYAYALGTGGNYALTALFESEKKLKDVAAGDEGADDARYEVGVGSNIWNQASGLVGYWPLDEGSGGYAYDESGNDNLGTLVNGPSWVTSENCRIKKCLSFDGSNDYVSVTDAITSESSGGLTISLWFKGDVWAGFPVGYANFFDRYYTPGTGDKIMIKKYGTQYSGDRKLKFRMTLGSNDYIVSSNSILTDTNWHHIAGTWDGTTMRMYLDGNPQSQTTVTAESTYSSNRPVGIGRANDSSEYFDGSIDETRFYARSLSEAEIQALYKVGR</sequence>
<dbReference type="AlphaFoldDB" id="A0A1F8DV69"/>
<dbReference type="SMART" id="SM00560">
    <property type="entry name" value="LamGL"/>
    <property type="match status" value="1"/>
</dbReference>
<reference evidence="5 6" key="1">
    <citation type="journal article" date="2016" name="Nat. Commun.">
        <title>Thousands of microbial genomes shed light on interconnected biogeochemical processes in an aquifer system.</title>
        <authorList>
            <person name="Anantharaman K."/>
            <person name="Brown C.T."/>
            <person name="Hug L.A."/>
            <person name="Sharon I."/>
            <person name="Castelle C.J."/>
            <person name="Probst A.J."/>
            <person name="Thomas B.C."/>
            <person name="Singh A."/>
            <person name="Wilkins M.J."/>
            <person name="Karaoz U."/>
            <person name="Brodie E.L."/>
            <person name="Williams K.H."/>
            <person name="Hubbard S.S."/>
            <person name="Banfield J.F."/>
        </authorList>
    </citation>
    <scope>NUCLEOTIDE SEQUENCE [LARGE SCALE GENOMIC DNA]</scope>
</reference>
<feature type="transmembrane region" description="Helical" evidence="3">
    <location>
        <begin position="39"/>
        <end position="64"/>
    </location>
</feature>
<keyword evidence="3" id="KW-0812">Transmembrane</keyword>
<evidence type="ECO:0000256" key="3">
    <source>
        <dbReference type="SAM" id="Phobius"/>
    </source>
</evidence>
<organism evidence="5 6">
    <name type="scientific">Candidatus Wolfebacteria bacterium RIFCSPHIGHO2_01_FULL_48_22</name>
    <dbReference type="NCBI Taxonomy" id="1802555"/>
    <lineage>
        <taxon>Bacteria</taxon>
        <taxon>Candidatus Wolfeibacteriota</taxon>
    </lineage>
</organism>